<comment type="similarity">
    <text evidence="1">Belongs to the UFD1 family.</text>
</comment>
<reference evidence="7" key="1">
    <citation type="submission" date="2016-05" db="EMBL/GenBank/DDBJ databases">
        <title>Comparative genomics of biotechnologically important yeasts.</title>
        <authorList>
            <consortium name="DOE Joint Genome Institute"/>
            <person name="Riley R."/>
            <person name="Haridas S."/>
            <person name="Wolfe K.H."/>
            <person name="Lopes M.R."/>
            <person name="Hittinger C.T."/>
            <person name="Goker M."/>
            <person name="Salamov A."/>
            <person name="Wisecaver J."/>
            <person name="Long T.M."/>
            <person name="Aerts A.L."/>
            <person name="Barry K."/>
            <person name="Choi C."/>
            <person name="Clum A."/>
            <person name="Coughlan A.Y."/>
            <person name="Deshpande S."/>
            <person name="Douglass A.P."/>
            <person name="Hanson S.J."/>
            <person name="Klenk H.-P."/>
            <person name="Labutti K."/>
            <person name="Lapidus A."/>
            <person name="Lindquist E."/>
            <person name="Lipzen A."/>
            <person name="Meier-Kolthoff J.P."/>
            <person name="Ohm R.A."/>
            <person name="Otillar R.P."/>
            <person name="Pangilinan J."/>
            <person name="Peng Y."/>
            <person name="Rokas A."/>
            <person name="Rosa C.A."/>
            <person name="Scheuner C."/>
            <person name="Sibirny A.A."/>
            <person name="Slot J.C."/>
            <person name="Stielow J.B."/>
            <person name="Sun H."/>
            <person name="Kurtzman C.P."/>
            <person name="Blackwell M."/>
            <person name="Grigoriev I.V."/>
            <person name="Jeffries T.W."/>
        </authorList>
    </citation>
    <scope>NUCLEOTIDE SEQUENCE [LARGE SCALE GENOMIC DNA]</scope>
    <source>
        <strain evidence="7">DSM 1968</strain>
    </source>
</reference>
<organism evidence="6 7">
    <name type="scientific">Ascoidea rubescens DSM 1968</name>
    <dbReference type="NCBI Taxonomy" id="1344418"/>
    <lineage>
        <taxon>Eukaryota</taxon>
        <taxon>Fungi</taxon>
        <taxon>Dikarya</taxon>
        <taxon>Ascomycota</taxon>
        <taxon>Saccharomycotina</taxon>
        <taxon>Saccharomycetes</taxon>
        <taxon>Ascoideaceae</taxon>
        <taxon>Ascoidea</taxon>
    </lineage>
</organism>
<name>A0A1D2VJK1_9ASCO</name>
<dbReference type="EMBL" id="KV454478">
    <property type="protein sequence ID" value="ODV61750.1"/>
    <property type="molecule type" value="Genomic_DNA"/>
</dbReference>
<dbReference type="GO" id="GO:0072665">
    <property type="term" value="P:protein localization to vacuole"/>
    <property type="evidence" value="ECO:0007669"/>
    <property type="project" value="EnsemblFungi"/>
</dbReference>
<dbReference type="InParanoid" id="A0A1D2VJK1"/>
<evidence type="ECO:0000256" key="2">
    <source>
        <dbReference type="ARBA" id="ARBA00022786"/>
    </source>
</evidence>
<feature type="domain" description="Ubiquitin fusion degradation protein UFD1 N-terminal subdomain 2" evidence="5">
    <location>
        <begin position="92"/>
        <end position="169"/>
    </location>
</feature>
<dbReference type="RefSeq" id="XP_020048057.1">
    <property type="nucleotide sequence ID" value="XM_020192908.1"/>
</dbReference>
<dbReference type="InterPro" id="IPR055417">
    <property type="entry name" value="UFD1_N1"/>
</dbReference>
<dbReference type="GO" id="GO:1990112">
    <property type="term" value="C:RQC complex"/>
    <property type="evidence" value="ECO:0007669"/>
    <property type="project" value="EnsemblFungi"/>
</dbReference>
<gene>
    <name evidence="6" type="ORF">ASCRUDRAFT_75044</name>
</gene>
<dbReference type="GO" id="GO:0000839">
    <property type="term" value="C:Hrd1p ubiquitin ligase ERAD-L complex"/>
    <property type="evidence" value="ECO:0007669"/>
    <property type="project" value="EnsemblFungi"/>
</dbReference>
<dbReference type="Pfam" id="PF24842">
    <property type="entry name" value="UFD1_N2"/>
    <property type="match status" value="1"/>
</dbReference>
<dbReference type="Gene3D" id="2.40.40.50">
    <property type="entry name" value="Ubiquitin fusion degradation protein UFD1, N-terminal domain"/>
    <property type="match status" value="1"/>
</dbReference>
<feature type="region of interest" description="Disordered" evidence="3">
    <location>
        <begin position="210"/>
        <end position="262"/>
    </location>
</feature>
<feature type="domain" description="Ubiquitin fusion degradation protein UFD1 N-terminal subdomain 1" evidence="4">
    <location>
        <begin position="6"/>
        <end position="87"/>
    </location>
</feature>
<dbReference type="Pfam" id="PF03152">
    <property type="entry name" value="UFD1_N1"/>
    <property type="match status" value="1"/>
</dbReference>
<evidence type="ECO:0000259" key="5">
    <source>
        <dbReference type="Pfam" id="PF24842"/>
    </source>
</evidence>
<dbReference type="InterPro" id="IPR042299">
    <property type="entry name" value="Ufd1-like_Nn"/>
</dbReference>
<dbReference type="PANTHER" id="PTHR12555:SF13">
    <property type="entry name" value="UBIQUITIN RECOGNITION FACTOR IN ER-ASSOCIATED DEGRADATION PROTEIN 1"/>
    <property type="match status" value="1"/>
</dbReference>
<dbReference type="GO" id="GO:1990116">
    <property type="term" value="P:ribosome-associated ubiquitin-dependent protein catabolic process"/>
    <property type="evidence" value="ECO:0007669"/>
    <property type="project" value="EnsemblFungi"/>
</dbReference>
<dbReference type="GO" id="GO:0043130">
    <property type="term" value="F:ubiquitin binding"/>
    <property type="evidence" value="ECO:0007669"/>
    <property type="project" value="EnsemblFungi"/>
</dbReference>
<dbReference type="GO" id="GO:1900182">
    <property type="term" value="P:positive regulation of protein localization to nucleus"/>
    <property type="evidence" value="ECO:0007669"/>
    <property type="project" value="EnsemblFungi"/>
</dbReference>
<dbReference type="Proteomes" id="UP000095038">
    <property type="component" value="Unassembled WGS sequence"/>
</dbReference>
<evidence type="ECO:0000313" key="6">
    <source>
        <dbReference type="EMBL" id="ODV61750.1"/>
    </source>
</evidence>
<dbReference type="GO" id="GO:0000837">
    <property type="term" value="C:Doa10p ubiquitin ligase complex"/>
    <property type="evidence" value="ECO:0007669"/>
    <property type="project" value="EnsemblFungi"/>
</dbReference>
<dbReference type="InterPro" id="IPR004854">
    <property type="entry name" value="Ufd1-like"/>
</dbReference>
<feature type="compositionally biased region" description="Basic residues" evidence="3">
    <location>
        <begin position="232"/>
        <end position="244"/>
    </location>
</feature>
<dbReference type="InterPro" id="IPR055418">
    <property type="entry name" value="UFD1_N2"/>
</dbReference>
<dbReference type="AlphaFoldDB" id="A0A1D2VJK1"/>
<keyword evidence="2" id="KW-0833">Ubl conjugation pathway</keyword>
<dbReference type="GO" id="GO:0031593">
    <property type="term" value="F:polyubiquitin modification-dependent protein binding"/>
    <property type="evidence" value="ECO:0007669"/>
    <property type="project" value="EnsemblFungi"/>
</dbReference>
<dbReference type="GO" id="GO:0005634">
    <property type="term" value="C:nucleus"/>
    <property type="evidence" value="ECO:0007669"/>
    <property type="project" value="EnsemblFungi"/>
</dbReference>
<evidence type="ECO:0000313" key="7">
    <source>
        <dbReference type="Proteomes" id="UP000095038"/>
    </source>
</evidence>
<dbReference type="PANTHER" id="PTHR12555">
    <property type="entry name" value="UBIQUITIN FUSION DEGRADATON PROTEIN 1"/>
    <property type="match status" value="1"/>
</dbReference>
<dbReference type="Gene3D" id="3.10.330.10">
    <property type="match status" value="1"/>
</dbReference>
<dbReference type="GO" id="GO:0071629">
    <property type="term" value="P:cytoplasm protein quality control by the ubiquitin-proteasome system"/>
    <property type="evidence" value="ECO:0007669"/>
    <property type="project" value="EnsemblFungi"/>
</dbReference>
<dbReference type="GO" id="GO:0030970">
    <property type="term" value="P:retrograde protein transport, ER to cytosol"/>
    <property type="evidence" value="ECO:0007669"/>
    <property type="project" value="EnsemblFungi"/>
</dbReference>
<evidence type="ECO:0000256" key="1">
    <source>
        <dbReference type="ARBA" id="ARBA00006043"/>
    </source>
</evidence>
<dbReference type="GO" id="GO:0030894">
    <property type="term" value="C:replisome"/>
    <property type="evidence" value="ECO:0007669"/>
    <property type="project" value="EnsemblFungi"/>
</dbReference>
<dbReference type="GO" id="GO:0072671">
    <property type="term" value="P:mitochondria-associated ubiquitin-dependent protein catabolic process"/>
    <property type="evidence" value="ECO:0007669"/>
    <property type="project" value="EnsemblFungi"/>
</dbReference>
<dbReference type="OrthoDB" id="422728at2759"/>
<dbReference type="FunCoup" id="A0A1D2VJK1">
    <property type="interactions" value="1081"/>
</dbReference>
<protein>
    <submittedName>
        <fullName evidence="6">UFD1-domain-containing protein</fullName>
    </submittedName>
</protein>
<proteinExistence type="inferred from homology"/>
<dbReference type="STRING" id="1344418.A0A1D2VJK1"/>
<dbReference type="GeneID" id="30966544"/>
<evidence type="ECO:0000256" key="3">
    <source>
        <dbReference type="SAM" id="MobiDB-lite"/>
    </source>
</evidence>
<dbReference type="GO" id="GO:0034098">
    <property type="term" value="C:VCP-NPL4-UFD1 AAA ATPase complex"/>
    <property type="evidence" value="ECO:0007669"/>
    <property type="project" value="EnsemblFungi"/>
</dbReference>
<accession>A0A1D2VJK1</accession>
<dbReference type="GO" id="GO:0070651">
    <property type="term" value="P:nonfunctional rRNA decay"/>
    <property type="evidence" value="ECO:0007669"/>
    <property type="project" value="EnsemblFungi"/>
</dbReference>
<keyword evidence="7" id="KW-1185">Reference proteome</keyword>
<evidence type="ECO:0000259" key="4">
    <source>
        <dbReference type="Pfam" id="PF03152"/>
    </source>
</evidence>
<dbReference type="GO" id="GO:0006274">
    <property type="term" value="P:DNA replication termination"/>
    <property type="evidence" value="ECO:0007669"/>
    <property type="project" value="EnsemblFungi"/>
</dbReference>
<sequence>MMPDSSRKDSANYGGKIFLPSSALDKLTRLKIRYPMLFELHNEETNSKTHSGVLEFTAEEGRVYIPYWMMLTLNIEAGSLIKISSLSDLPLGSFVKLEPQSVDFLDISNPKAVLETALRNFSTLTVNDIIEFNYNDNIFKVKVLEVKPKSSYNGICVIETDLQTDFAPPVGYVEPDYKALQKQKNSRNNNSLNNPNRNVMSKKLNYASMLKEPSNGSSNPNLHKFEGQGHKLSNKRARNSRSRRISSSNTNQNKKSDNSKDANFVDLDNLQLDDVPSPLRLPVGQLFFGFAKNAVIQKSES</sequence>